<dbReference type="GO" id="GO:0051082">
    <property type="term" value="F:unfolded protein binding"/>
    <property type="evidence" value="ECO:0007669"/>
    <property type="project" value="InterPro"/>
</dbReference>
<dbReference type="GO" id="GO:0051087">
    <property type="term" value="F:protein-folding chaperone binding"/>
    <property type="evidence" value="ECO:0007669"/>
    <property type="project" value="TreeGrafter"/>
</dbReference>
<dbReference type="KEGG" id="pcb:PCHAS_0213300"/>
<dbReference type="EMBL" id="LK022879">
    <property type="protein sequence ID" value="VTZ66911.1"/>
    <property type="molecule type" value="Genomic_DNA"/>
</dbReference>
<dbReference type="InterPro" id="IPR018253">
    <property type="entry name" value="DnaJ_domain_CS"/>
</dbReference>
<name>A0A077TGP1_PLACU</name>
<dbReference type="Proteomes" id="UP000071118">
    <property type="component" value="Chromosome 2"/>
</dbReference>
<dbReference type="AlphaFoldDB" id="A0A077TGP1"/>
<reference evidence="5 6" key="1">
    <citation type="journal article" date="2014" name="BMC Biol.">
        <title>A comprehensive evaluation of rodent malaria parasite genomes and gene expression.</title>
        <authorList>
            <person name="Otto T.D."/>
            <person name="Bohme U."/>
            <person name="Jackson A.P."/>
            <person name="Hunt M."/>
            <person name="Franke-Fayard B."/>
            <person name="Hoeijmakers W.A."/>
            <person name="Religa A.A."/>
            <person name="Robertson L."/>
            <person name="Sanders M."/>
            <person name="Ogun S.A."/>
            <person name="Cunningham D."/>
            <person name="Erhart A."/>
            <person name="Billker O."/>
            <person name="Khan S.M."/>
            <person name="Stunnenberg H.G."/>
            <person name="Langhorne J."/>
            <person name="Holder A.A."/>
            <person name="Waters A.P."/>
            <person name="Newbold C.I."/>
            <person name="Pain A."/>
            <person name="Berriman M."/>
            <person name="Janse C.J."/>
        </authorList>
    </citation>
    <scope>NUCLEOTIDE SEQUENCE [LARGE SCALE GENOMIC DNA]</scope>
    <source>
        <strain evidence="5 6">AS</strain>
    </source>
</reference>
<evidence type="ECO:0000256" key="1">
    <source>
        <dbReference type="ARBA" id="ARBA00023186"/>
    </source>
</evidence>
<dbReference type="EMBL" id="FMIL01000132">
    <property type="protein sequence ID" value="SCL85286.1"/>
    <property type="molecule type" value="Genomic_DNA"/>
</dbReference>
<dbReference type="GO" id="GO:0006457">
    <property type="term" value="P:protein folding"/>
    <property type="evidence" value="ECO:0007669"/>
    <property type="project" value="InterPro"/>
</dbReference>
<evidence type="ECO:0000313" key="7">
    <source>
        <dbReference type="Proteomes" id="UP000195489"/>
    </source>
</evidence>
<evidence type="ECO:0000313" key="4">
    <source>
        <dbReference type="EMBL" id="SCL88949.1"/>
    </source>
</evidence>
<dbReference type="VEuPathDB" id="PlasmoDB:PCHAS_0213300"/>
<evidence type="ECO:0000313" key="3">
    <source>
        <dbReference type="EMBL" id="SCL85286.1"/>
    </source>
</evidence>
<dbReference type="CDD" id="cd06257">
    <property type="entry name" value="DnaJ"/>
    <property type="match status" value="1"/>
</dbReference>
<dbReference type="OrthoDB" id="550424at2759"/>
<dbReference type="InterPro" id="IPR036869">
    <property type="entry name" value="J_dom_sf"/>
</dbReference>
<dbReference type="PROSITE" id="PS00636">
    <property type="entry name" value="DNAJ_1"/>
    <property type="match status" value="1"/>
</dbReference>
<dbReference type="Pfam" id="PF00226">
    <property type="entry name" value="DnaJ"/>
    <property type="match status" value="1"/>
</dbReference>
<organism evidence="5 6">
    <name type="scientific">Plasmodium chabaudi chabaudi</name>
    <dbReference type="NCBI Taxonomy" id="31271"/>
    <lineage>
        <taxon>Eukaryota</taxon>
        <taxon>Sar</taxon>
        <taxon>Alveolata</taxon>
        <taxon>Apicomplexa</taxon>
        <taxon>Aconoidasida</taxon>
        <taxon>Haemosporida</taxon>
        <taxon>Plasmodiidae</taxon>
        <taxon>Plasmodium</taxon>
        <taxon>Plasmodium (Vinckeia)</taxon>
    </lineage>
</organism>
<dbReference type="Gene3D" id="2.60.260.20">
    <property type="entry name" value="Urease metallochaperone UreE, N-terminal domain"/>
    <property type="match status" value="2"/>
</dbReference>
<dbReference type="PANTHER" id="PTHR24078">
    <property type="entry name" value="DNAJ HOMOLOG SUBFAMILY C MEMBER"/>
    <property type="match status" value="1"/>
</dbReference>
<dbReference type="Proteomes" id="UP000195489">
    <property type="component" value="Unassembled WGS sequence"/>
</dbReference>
<sequence>MENNKYQKDHPHNGFIPYAKLLLFFYIIYIQKYTESIINEKPTYENVLGSVSDLRPQRMLTEHMRGKTRTMQKLHTEDYYNILGVTKGADLDQITKAYKKLAVKWHPDKHRDDDDSRVYAEEMFKNISSAYSVLSDEKQRKIYDTYGVEGIKGTMEAPKPFDHTEYLNKIINPLKNFSFKSMINDKYAGLSNFLHHAESKSHASPEIGKVNHNKAGSREITLELTLEELYQGCKKEYTIVKNVYVGVTHFQVDKTLVIDIKPGFDDNTLIVFHREGDQVSPSSPPGNITFRITTKKHDTLTRRGNNLVYKQYITLEQALKGFDFTVKSLDNKDIIINVDNVVSPNSKMVIPNEGMPYLDNPNHKGDLIIEFVHIYPETMTEEEKMALRDILNSKNNKHTYH</sequence>
<dbReference type="EMBL" id="FMIM01000287">
    <property type="protein sequence ID" value="SCL88949.1"/>
    <property type="molecule type" value="Genomic_DNA"/>
</dbReference>
<gene>
    <name evidence="3" type="ORF">PCHAJ_000500900</name>
    <name evidence="5" type="ORF">PCHAS_0213300</name>
    <name evidence="4" type="ORF">PCHCB_000522100</name>
</gene>
<dbReference type="Pfam" id="PF01556">
    <property type="entry name" value="DnaJ_C"/>
    <property type="match status" value="1"/>
</dbReference>
<protein>
    <submittedName>
        <fullName evidence="5">Heat shock protein, putative</fullName>
    </submittedName>
</protein>
<keyword evidence="1" id="KW-0143">Chaperone</keyword>
<dbReference type="CDD" id="cd10747">
    <property type="entry name" value="DnaJ_C"/>
    <property type="match status" value="1"/>
</dbReference>
<feature type="domain" description="J" evidence="2">
    <location>
        <begin position="78"/>
        <end position="147"/>
    </location>
</feature>
<dbReference type="GO" id="GO:0005829">
    <property type="term" value="C:cytosol"/>
    <property type="evidence" value="ECO:0007669"/>
    <property type="project" value="TreeGrafter"/>
</dbReference>
<dbReference type="SMART" id="SM00271">
    <property type="entry name" value="DnaJ"/>
    <property type="match status" value="1"/>
</dbReference>
<dbReference type="SUPFAM" id="SSF49493">
    <property type="entry name" value="HSP40/DnaJ peptide-binding domain"/>
    <property type="match status" value="2"/>
</dbReference>
<dbReference type="InterPro" id="IPR008971">
    <property type="entry name" value="HSP40/DnaJ_pept-bd"/>
</dbReference>
<evidence type="ECO:0000259" key="2">
    <source>
        <dbReference type="PROSITE" id="PS50076"/>
    </source>
</evidence>
<dbReference type="GeneID" id="3497343"/>
<dbReference type="PANTHER" id="PTHR24078:SF553">
    <property type="entry name" value="DNAJ HOMOLOG SUBFAMILY B MEMBER 5"/>
    <property type="match status" value="1"/>
</dbReference>
<dbReference type="FunFam" id="2.60.260.20:FF:000006">
    <property type="entry name" value="DnaJ subfamily B member 13"/>
    <property type="match status" value="1"/>
</dbReference>
<evidence type="ECO:0000313" key="5">
    <source>
        <dbReference type="EMBL" id="VTZ66911.1"/>
    </source>
</evidence>
<dbReference type="InterPro" id="IPR051339">
    <property type="entry name" value="DnaJ_subfamily_B"/>
</dbReference>
<dbReference type="RefSeq" id="XP_016653121.1">
    <property type="nucleotide sequence ID" value="XM_016799194.1"/>
</dbReference>
<dbReference type="Gene3D" id="1.10.287.110">
    <property type="entry name" value="DnaJ domain"/>
    <property type="match status" value="1"/>
</dbReference>
<evidence type="ECO:0000313" key="6">
    <source>
        <dbReference type="Proteomes" id="UP000071118"/>
    </source>
</evidence>
<dbReference type="PRINTS" id="PR00625">
    <property type="entry name" value="JDOMAIN"/>
</dbReference>
<dbReference type="SUPFAM" id="SSF46565">
    <property type="entry name" value="Chaperone J-domain"/>
    <property type="match status" value="1"/>
</dbReference>
<dbReference type="InterPro" id="IPR002939">
    <property type="entry name" value="DnaJ_C"/>
</dbReference>
<reference evidence="5" key="3">
    <citation type="submission" date="2019-05" db="EMBL/GenBank/DDBJ databases">
        <authorList>
            <consortium name="Pathogen Informatics"/>
        </authorList>
    </citation>
    <scope>NUCLEOTIDE SEQUENCE</scope>
    <source>
        <strain evidence="3">AJ</strain>
        <strain evidence="5">AS</strain>
        <strain evidence="4 7">CB</strain>
    </source>
</reference>
<reference evidence="5" key="2">
    <citation type="submission" date="2014-05" db="EMBL/GenBank/DDBJ databases">
        <authorList>
            <person name="Aslett M.A."/>
            <person name="De Silva N."/>
        </authorList>
    </citation>
    <scope>NUCLEOTIDE SEQUENCE</scope>
    <source>
        <strain evidence="5">AS</strain>
    </source>
</reference>
<proteinExistence type="predicted"/>
<keyword evidence="5" id="KW-0346">Stress response</keyword>
<keyword evidence="6" id="KW-1185">Reference proteome</keyword>
<dbReference type="PROSITE" id="PS50076">
    <property type="entry name" value="DNAJ_2"/>
    <property type="match status" value="1"/>
</dbReference>
<accession>A0A077TGP1</accession>
<dbReference type="InterPro" id="IPR001623">
    <property type="entry name" value="DnaJ_domain"/>
</dbReference>
<dbReference type="Proteomes" id="UP000507163">
    <property type="component" value="Unassembled WGS sequence"/>
</dbReference>